<keyword evidence="9" id="KW-0547">Nucleotide-binding</keyword>
<dbReference type="InterPro" id="IPR050156">
    <property type="entry name" value="TC-AMP_synthase_SUA5"/>
</dbReference>
<reference evidence="14" key="1">
    <citation type="journal article" date="2013" name="Environ. Microbiol.">
        <title>Microbiota from the distal guts of lean and obese adolescents exhibit partial functional redundancy besides clear differences in community structure.</title>
        <authorList>
            <person name="Ferrer M."/>
            <person name="Ruiz A."/>
            <person name="Lanza F."/>
            <person name="Haange S.B."/>
            <person name="Oberbach A."/>
            <person name="Till H."/>
            <person name="Bargiela R."/>
            <person name="Campoy C."/>
            <person name="Segura M.T."/>
            <person name="Richter M."/>
            <person name="von Bergen M."/>
            <person name="Seifert J."/>
            <person name="Suarez A."/>
        </authorList>
    </citation>
    <scope>NUCLEOTIDE SEQUENCE</scope>
</reference>
<name>K1SDV2_9ZZZZ</name>
<dbReference type="GO" id="GO:0000049">
    <property type="term" value="F:tRNA binding"/>
    <property type="evidence" value="ECO:0007669"/>
    <property type="project" value="TreeGrafter"/>
</dbReference>
<comment type="caution">
    <text evidence="14">The sequence shown here is derived from an EMBL/GenBank/DDBJ whole genome shotgun (WGS) entry which is preliminary data.</text>
</comment>
<sequence>MNAFWPGPFTIILNKTDAVPSVVAGGLDTVGVRMPSNEIAKNLIKYADIPIAAPSANISGRPSGTNVEDIDQELKDRVDYIIDGGECQIGVESTVVRVIDGIPHILRPGKITAEEIKEVAGSVIIDKHILGKLDANEKVMSPGMKYKHYAPNTKCVLVYNNDKEILRANICKVIGNCYASNKIPLVMCLDENAEFLKNMYQNLQIFNLGSSLDEMSKNIFTDLRKADKTNADLIIIQGVSTDGLGLAIMNRLLRACSYNIVK</sequence>
<evidence type="ECO:0000256" key="8">
    <source>
        <dbReference type="ARBA" id="ARBA00022695"/>
    </source>
</evidence>
<dbReference type="GO" id="GO:0061710">
    <property type="term" value="F:L-threonylcarbamoyladenylate synthase"/>
    <property type="evidence" value="ECO:0007669"/>
    <property type="project" value="UniProtKB-EC"/>
</dbReference>
<comment type="catalytic activity">
    <reaction evidence="12">
        <text>L-threonine + hydrogencarbonate + ATP = L-threonylcarbamoyladenylate + diphosphate + H2O</text>
        <dbReference type="Rhea" id="RHEA:36407"/>
        <dbReference type="ChEBI" id="CHEBI:15377"/>
        <dbReference type="ChEBI" id="CHEBI:17544"/>
        <dbReference type="ChEBI" id="CHEBI:30616"/>
        <dbReference type="ChEBI" id="CHEBI:33019"/>
        <dbReference type="ChEBI" id="CHEBI:57926"/>
        <dbReference type="ChEBI" id="CHEBI:73682"/>
        <dbReference type="EC" id="2.7.7.87"/>
    </reaction>
</comment>
<evidence type="ECO:0000256" key="1">
    <source>
        <dbReference type="ARBA" id="ARBA00004496"/>
    </source>
</evidence>
<dbReference type="GO" id="GO:0005524">
    <property type="term" value="F:ATP binding"/>
    <property type="evidence" value="ECO:0007669"/>
    <property type="project" value="UniProtKB-KW"/>
</dbReference>
<protein>
    <recommendedName>
        <fullName evidence="4">Threonylcarbamoyl-AMP synthase</fullName>
        <ecNumber evidence="3">2.7.7.87</ecNumber>
    </recommendedName>
    <alternativeName>
        <fullName evidence="11">L-threonylcarbamoyladenylate synthase</fullName>
    </alternativeName>
</protein>
<organism evidence="14">
    <name type="scientific">human gut metagenome</name>
    <dbReference type="NCBI Taxonomy" id="408170"/>
    <lineage>
        <taxon>unclassified sequences</taxon>
        <taxon>metagenomes</taxon>
        <taxon>organismal metagenomes</taxon>
    </lineage>
</organism>
<evidence type="ECO:0000256" key="9">
    <source>
        <dbReference type="ARBA" id="ARBA00022741"/>
    </source>
</evidence>
<proteinExistence type="inferred from homology"/>
<evidence type="ECO:0000256" key="3">
    <source>
        <dbReference type="ARBA" id="ARBA00012584"/>
    </source>
</evidence>
<dbReference type="Gene3D" id="3.90.870.10">
    <property type="entry name" value="DHBP synthase"/>
    <property type="match status" value="1"/>
</dbReference>
<dbReference type="InterPro" id="IPR006070">
    <property type="entry name" value="Sua5-like_dom"/>
</dbReference>
<dbReference type="GO" id="GO:0008033">
    <property type="term" value="P:tRNA processing"/>
    <property type="evidence" value="ECO:0007669"/>
    <property type="project" value="UniProtKB-KW"/>
</dbReference>
<evidence type="ECO:0000313" key="14">
    <source>
        <dbReference type="EMBL" id="EKC51850.1"/>
    </source>
</evidence>
<dbReference type="NCBIfam" id="TIGR00057">
    <property type="entry name" value="L-threonylcarbamoyladenylate synthase"/>
    <property type="match status" value="1"/>
</dbReference>
<dbReference type="Gene3D" id="3.40.50.11030">
    <property type="entry name" value="Threonylcarbamoyl-AMP synthase, C-terminal domain"/>
    <property type="match status" value="1"/>
</dbReference>
<evidence type="ECO:0000256" key="12">
    <source>
        <dbReference type="ARBA" id="ARBA00048366"/>
    </source>
</evidence>
<keyword evidence="6" id="KW-0808">Transferase</keyword>
<evidence type="ECO:0000256" key="6">
    <source>
        <dbReference type="ARBA" id="ARBA00022679"/>
    </source>
</evidence>
<dbReference type="GO" id="GO:0003725">
    <property type="term" value="F:double-stranded RNA binding"/>
    <property type="evidence" value="ECO:0007669"/>
    <property type="project" value="InterPro"/>
</dbReference>
<evidence type="ECO:0000256" key="4">
    <source>
        <dbReference type="ARBA" id="ARBA00015492"/>
    </source>
</evidence>
<dbReference type="EMBL" id="AJWZ01009247">
    <property type="protein sequence ID" value="EKC51850.1"/>
    <property type="molecule type" value="Genomic_DNA"/>
</dbReference>
<dbReference type="PANTHER" id="PTHR17490:SF16">
    <property type="entry name" value="THREONYLCARBAMOYL-AMP SYNTHASE"/>
    <property type="match status" value="1"/>
</dbReference>
<dbReference type="InterPro" id="IPR017945">
    <property type="entry name" value="DHBP_synth_RibB-like_a/b_dom"/>
</dbReference>
<comment type="similarity">
    <text evidence="2">Belongs to the SUA5 family.</text>
</comment>
<keyword evidence="7" id="KW-0819">tRNA processing</keyword>
<dbReference type="Pfam" id="PF03481">
    <property type="entry name" value="Sua5_C"/>
    <property type="match status" value="1"/>
</dbReference>
<evidence type="ECO:0000256" key="2">
    <source>
        <dbReference type="ARBA" id="ARBA00007663"/>
    </source>
</evidence>
<evidence type="ECO:0000256" key="11">
    <source>
        <dbReference type="ARBA" id="ARBA00029774"/>
    </source>
</evidence>
<evidence type="ECO:0000256" key="10">
    <source>
        <dbReference type="ARBA" id="ARBA00022840"/>
    </source>
</evidence>
<dbReference type="InterPro" id="IPR005145">
    <property type="entry name" value="Sua5_C"/>
</dbReference>
<dbReference type="PANTHER" id="PTHR17490">
    <property type="entry name" value="SUA5"/>
    <property type="match status" value="1"/>
</dbReference>
<dbReference type="InterPro" id="IPR010923">
    <property type="entry name" value="T(6)A37_SUA5"/>
</dbReference>
<keyword evidence="5" id="KW-0963">Cytoplasm</keyword>
<evidence type="ECO:0000259" key="13">
    <source>
        <dbReference type="PROSITE" id="PS51163"/>
    </source>
</evidence>
<keyword evidence="8" id="KW-0548">Nucleotidyltransferase</keyword>
<dbReference type="InterPro" id="IPR038385">
    <property type="entry name" value="Sua5/YwlC_C"/>
</dbReference>
<dbReference type="SUPFAM" id="SSF55821">
    <property type="entry name" value="YrdC/RibB"/>
    <property type="match status" value="1"/>
</dbReference>
<dbReference type="PIRSF" id="PIRSF004930">
    <property type="entry name" value="Tln_factor_SUA5"/>
    <property type="match status" value="1"/>
</dbReference>
<dbReference type="PROSITE" id="PS51163">
    <property type="entry name" value="YRDC"/>
    <property type="match status" value="1"/>
</dbReference>
<evidence type="ECO:0000256" key="7">
    <source>
        <dbReference type="ARBA" id="ARBA00022694"/>
    </source>
</evidence>
<dbReference type="AlphaFoldDB" id="K1SDV2"/>
<comment type="subcellular location">
    <subcellularLocation>
        <location evidence="1">Cytoplasm</location>
    </subcellularLocation>
</comment>
<accession>K1SDV2</accession>
<dbReference type="EC" id="2.7.7.87" evidence="3"/>
<evidence type="ECO:0000256" key="5">
    <source>
        <dbReference type="ARBA" id="ARBA00022490"/>
    </source>
</evidence>
<feature type="domain" description="YrdC-like" evidence="13">
    <location>
        <begin position="1"/>
        <end position="111"/>
    </location>
</feature>
<dbReference type="GO" id="GO:0005737">
    <property type="term" value="C:cytoplasm"/>
    <property type="evidence" value="ECO:0007669"/>
    <property type="project" value="UniProtKB-SubCell"/>
</dbReference>
<keyword evidence="10" id="KW-0067">ATP-binding</keyword>
<dbReference type="GO" id="GO:0006450">
    <property type="term" value="P:regulation of translational fidelity"/>
    <property type="evidence" value="ECO:0007669"/>
    <property type="project" value="TreeGrafter"/>
</dbReference>
<dbReference type="Pfam" id="PF01300">
    <property type="entry name" value="Sua5_yciO_yrdC"/>
    <property type="match status" value="1"/>
</dbReference>
<gene>
    <name evidence="14" type="ORF">OBE_13392</name>
</gene>